<dbReference type="GO" id="GO:0005737">
    <property type="term" value="C:cytoplasm"/>
    <property type="evidence" value="ECO:0007669"/>
    <property type="project" value="UniProtKB-ARBA"/>
</dbReference>
<dbReference type="AlphaFoldDB" id="A0A2Z6MCZ8"/>
<evidence type="ECO:0000256" key="4">
    <source>
        <dbReference type="ARBA" id="ARBA00022927"/>
    </source>
</evidence>
<dbReference type="Pfam" id="PF00790">
    <property type="entry name" value="VHS"/>
    <property type="match status" value="1"/>
</dbReference>
<dbReference type="Gene3D" id="1.20.58.160">
    <property type="match status" value="1"/>
</dbReference>
<keyword evidence="4" id="KW-0653">Protein transport</keyword>
<comment type="similarity">
    <text evidence="2">Belongs to the TOM1 family.</text>
</comment>
<evidence type="ECO:0000313" key="8">
    <source>
        <dbReference type="EMBL" id="GAU11659.1"/>
    </source>
</evidence>
<proteinExistence type="inferred from homology"/>
<comment type="subcellular location">
    <subcellularLocation>
        <location evidence="1">Membrane</location>
        <topology evidence="1">Peripheral membrane protein</topology>
    </subcellularLocation>
</comment>
<dbReference type="PROSITE" id="PS50179">
    <property type="entry name" value="VHS"/>
    <property type="match status" value="1"/>
</dbReference>
<keyword evidence="5" id="KW-0472">Membrane</keyword>
<accession>A0A2Z6MCZ8</accession>
<name>A0A2Z6MCZ8_TRISU</name>
<evidence type="ECO:0000256" key="2">
    <source>
        <dbReference type="ARBA" id="ARBA00007708"/>
    </source>
</evidence>
<dbReference type="Gene3D" id="1.25.40.90">
    <property type="match status" value="1"/>
</dbReference>
<sequence length="392" mass="43432">MDKSKLALFGERLKTSSANMSRIVSGKMKEILQTPTPESKMVDEATSETLEEPNWGMNLRICGLINADEFNGSEVVKTIKRKINHKSPIVQKHSLDLLETCAMNCEKVFSEIASEKLLDDMVRLIENNQADQENRRRAFQLIRAWGESEDIAYLPVFSQTYMVVNSGLWPVAALSHQSGAVRWLVLTASCLVVQFTIAATTVPVDKDMLFQLDRHILASNTWVSGYLFSFTVSAAVSLKGRGETLDTAGGNSPPIPYASESHALDPPERYPVPEAGLHALSLDDPAAFFTDHVPASVEEKKEHLVEDLTLTLLDKCKQSLSVIKDIVESTTNDEETLFEALYLNDELQQLVDGHVETKIVDSAKVDGHVETKIVDSTKEQNGEPSLLKSNTE</sequence>
<evidence type="ECO:0000256" key="3">
    <source>
        <dbReference type="ARBA" id="ARBA00022448"/>
    </source>
</evidence>
<dbReference type="OrthoDB" id="2018246at2759"/>
<keyword evidence="3" id="KW-0813">Transport</keyword>
<evidence type="ECO:0000256" key="1">
    <source>
        <dbReference type="ARBA" id="ARBA00004170"/>
    </source>
</evidence>
<dbReference type="InterPro" id="IPR038425">
    <property type="entry name" value="GAT_sf"/>
</dbReference>
<reference evidence="9" key="1">
    <citation type="journal article" date="2017" name="Front. Plant Sci.">
        <title>Climate Clever Clovers: New Paradigm to Reduce the Environmental Footprint of Ruminants by Breeding Low Methanogenic Forages Utilizing Haplotype Variation.</title>
        <authorList>
            <person name="Kaur P."/>
            <person name="Appels R."/>
            <person name="Bayer P.E."/>
            <person name="Keeble-Gagnere G."/>
            <person name="Wang J."/>
            <person name="Hirakawa H."/>
            <person name="Shirasawa K."/>
            <person name="Vercoe P."/>
            <person name="Stefanova K."/>
            <person name="Durmic Z."/>
            <person name="Nichols P."/>
            <person name="Revell C."/>
            <person name="Isobe S.N."/>
            <person name="Edwards D."/>
            <person name="Erskine W."/>
        </authorList>
    </citation>
    <scope>NUCLEOTIDE SEQUENCE [LARGE SCALE GENOMIC DNA]</scope>
    <source>
        <strain evidence="9">cv. Daliak</strain>
    </source>
</reference>
<gene>
    <name evidence="8" type="ORF">TSUD_334720</name>
</gene>
<dbReference type="InterPro" id="IPR004152">
    <property type="entry name" value="GAT_dom"/>
</dbReference>
<dbReference type="CDD" id="cd03561">
    <property type="entry name" value="VHS"/>
    <property type="match status" value="1"/>
</dbReference>
<keyword evidence="9" id="KW-1185">Reference proteome</keyword>
<organism evidence="8 9">
    <name type="scientific">Trifolium subterraneum</name>
    <name type="common">Subterranean clover</name>
    <dbReference type="NCBI Taxonomy" id="3900"/>
    <lineage>
        <taxon>Eukaryota</taxon>
        <taxon>Viridiplantae</taxon>
        <taxon>Streptophyta</taxon>
        <taxon>Embryophyta</taxon>
        <taxon>Tracheophyta</taxon>
        <taxon>Spermatophyta</taxon>
        <taxon>Magnoliopsida</taxon>
        <taxon>eudicotyledons</taxon>
        <taxon>Gunneridae</taxon>
        <taxon>Pentapetalae</taxon>
        <taxon>rosids</taxon>
        <taxon>fabids</taxon>
        <taxon>Fabales</taxon>
        <taxon>Fabaceae</taxon>
        <taxon>Papilionoideae</taxon>
        <taxon>50 kb inversion clade</taxon>
        <taxon>NPAAA clade</taxon>
        <taxon>Hologalegina</taxon>
        <taxon>IRL clade</taxon>
        <taxon>Trifolieae</taxon>
        <taxon>Trifolium</taxon>
    </lineage>
</organism>
<protein>
    <recommendedName>
        <fullName evidence="10">VHS domain-containing protein</fullName>
    </recommendedName>
</protein>
<dbReference type="GO" id="GO:0035091">
    <property type="term" value="F:phosphatidylinositol binding"/>
    <property type="evidence" value="ECO:0007669"/>
    <property type="project" value="InterPro"/>
</dbReference>
<dbReference type="SUPFAM" id="SSF48464">
    <property type="entry name" value="ENTH/VHS domain"/>
    <property type="match status" value="1"/>
</dbReference>
<dbReference type="InterPro" id="IPR044836">
    <property type="entry name" value="TOL_plant"/>
</dbReference>
<dbReference type="PROSITE" id="PS50909">
    <property type="entry name" value="GAT"/>
    <property type="match status" value="1"/>
</dbReference>
<dbReference type="InterPro" id="IPR008942">
    <property type="entry name" value="ENTH_VHS"/>
</dbReference>
<evidence type="ECO:0000259" key="7">
    <source>
        <dbReference type="PROSITE" id="PS50909"/>
    </source>
</evidence>
<dbReference type="InterPro" id="IPR002014">
    <property type="entry name" value="VHS_dom"/>
</dbReference>
<dbReference type="GO" id="GO:0043130">
    <property type="term" value="F:ubiquitin binding"/>
    <property type="evidence" value="ECO:0007669"/>
    <property type="project" value="InterPro"/>
</dbReference>
<evidence type="ECO:0000256" key="5">
    <source>
        <dbReference type="ARBA" id="ARBA00023136"/>
    </source>
</evidence>
<feature type="domain" description="VHS" evidence="6">
    <location>
        <begin position="45"/>
        <end position="148"/>
    </location>
</feature>
<evidence type="ECO:0000259" key="6">
    <source>
        <dbReference type="PROSITE" id="PS50179"/>
    </source>
</evidence>
<evidence type="ECO:0000313" key="9">
    <source>
        <dbReference type="Proteomes" id="UP000242715"/>
    </source>
</evidence>
<feature type="domain" description="GAT" evidence="7">
    <location>
        <begin position="270"/>
        <end position="359"/>
    </location>
</feature>
<evidence type="ECO:0008006" key="10">
    <source>
        <dbReference type="Google" id="ProtNLM"/>
    </source>
</evidence>
<dbReference type="PANTHER" id="PTHR46646:SF5">
    <property type="entry name" value="TOM1-LIKE PROTEIN 2"/>
    <property type="match status" value="1"/>
</dbReference>
<dbReference type="Proteomes" id="UP000242715">
    <property type="component" value="Unassembled WGS sequence"/>
</dbReference>
<dbReference type="GO" id="GO:0043328">
    <property type="term" value="P:protein transport to vacuole involved in ubiquitin-dependent protein catabolic process via the multivesicular body sorting pathway"/>
    <property type="evidence" value="ECO:0007669"/>
    <property type="project" value="InterPro"/>
</dbReference>
<dbReference type="EMBL" id="DF973115">
    <property type="protein sequence ID" value="GAU11659.1"/>
    <property type="molecule type" value="Genomic_DNA"/>
</dbReference>
<dbReference type="SMART" id="SM00288">
    <property type="entry name" value="VHS"/>
    <property type="match status" value="1"/>
</dbReference>
<dbReference type="SUPFAM" id="SSF89009">
    <property type="entry name" value="GAT-like domain"/>
    <property type="match status" value="1"/>
</dbReference>
<dbReference type="PANTHER" id="PTHR46646">
    <property type="entry name" value="TOM1-LIKE PROTEIN 1"/>
    <property type="match status" value="1"/>
</dbReference>
<dbReference type="GO" id="GO:0016020">
    <property type="term" value="C:membrane"/>
    <property type="evidence" value="ECO:0007669"/>
    <property type="project" value="UniProtKB-SubCell"/>
</dbReference>